<dbReference type="AlphaFoldDB" id="A0A843TN29"/>
<evidence type="ECO:0000313" key="2">
    <source>
        <dbReference type="Proteomes" id="UP000652761"/>
    </source>
</evidence>
<evidence type="ECO:0000313" key="1">
    <source>
        <dbReference type="EMBL" id="MQL71596.1"/>
    </source>
</evidence>
<accession>A0A843TN29</accession>
<proteinExistence type="predicted"/>
<dbReference type="EMBL" id="NMUH01000103">
    <property type="protein sequence ID" value="MQL71596.1"/>
    <property type="molecule type" value="Genomic_DNA"/>
</dbReference>
<reference evidence="1" key="1">
    <citation type="submission" date="2017-07" db="EMBL/GenBank/DDBJ databases">
        <title>Taro Niue Genome Assembly and Annotation.</title>
        <authorList>
            <person name="Atibalentja N."/>
            <person name="Keating K."/>
            <person name="Fields C.J."/>
        </authorList>
    </citation>
    <scope>NUCLEOTIDE SEQUENCE</scope>
    <source>
        <strain evidence="1">Niue_2</strain>
        <tissue evidence="1">Leaf</tissue>
    </source>
</reference>
<protein>
    <submittedName>
        <fullName evidence="1">Uncharacterized protein</fullName>
    </submittedName>
</protein>
<dbReference type="Proteomes" id="UP000652761">
    <property type="component" value="Unassembled WGS sequence"/>
</dbReference>
<keyword evidence="2" id="KW-1185">Reference proteome</keyword>
<organism evidence="1 2">
    <name type="scientific">Colocasia esculenta</name>
    <name type="common">Wild taro</name>
    <name type="synonym">Arum esculentum</name>
    <dbReference type="NCBI Taxonomy" id="4460"/>
    <lineage>
        <taxon>Eukaryota</taxon>
        <taxon>Viridiplantae</taxon>
        <taxon>Streptophyta</taxon>
        <taxon>Embryophyta</taxon>
        <taxon>Tracheophyta</taxon>
        <taxon>Spermatophyta</taxon>
        <taxon>Magnoliopsida</taxon>
        <taxon>Liliopsida</taxon>
        <taxon>Araceae</taxon>
        <taxon>Aroideae</taxon>
        <taxon>Colocasieae</taxon>
        <taxon>Colocasia</taxon>
    </lineage>
</organism>
<dbReference type="OrthoDB" id="4062651at2759"/>
<comment type="caution">
    <text evidence="1">The sequence shown here is derived from an EMBL/GenBank/DDBJ whole genome shotgun (WGS) entry which is preliminary data.</text>
</comment>
<name>A0A843TN29_COLES</name>
<sequence>MRKAFLPQGDDYAKSFKEFNTNRNLLGTSAMKKVYIGFNQEEGIQVAWNPVRLYCFADNPK</sequence>
<gene>
    <name evidence="1" type="ORF">Taro_003910</name>
</gene>
<dbReference type="Gene3D" id="3.30.200.20">
    <property type="entry name" value="Phosphorylase Kinase, domain 1"/>
    <property type="match status" value="1"/>
</dbReference>